<reference evidence="1" key="1">
    <citation type="journal article" date="2014" name="Front. Microbiol.">
        <title>High frequency of phylogenetically diverse reductive dehalogenase-homologous genes in deep subseafloor sedimentary metagenomes.</title>
        <authorList>
            <person name="Kawai M."/>
            <person name="Futagami T."/>
            <person name="Toyoda A."/>
            <person name="Takaki Y."/>
            <person name="Nishi S."/>
            <person name="Hori S."/>
            <person name="Arai W."/>
            <person name="Tsubouchi T."/>
            <person name="Morono Y."/>
            <person name="Uchiyama I."/>
            <person name="Ito T."/>
            <person name="Fujiyama A."/>
            <person name="Inagaki F."/>
            <person name="Takami H."/>
        </authorList>
    </citation>
    <scope>NUCLEOTIDE SEQUENCE</scope>
    <source>
        <strain evidence="1">Expedition CK06-06</strain>
    </source>
</reference>
<feature type="non-terminal residue" evidence="1">
    <location>
        <position position="113"/>
    </location>
</feature>
<comment type="caution">
    <text evidence="1">The sequence shown here is derived from an EMBL/GenBank/DDBJ whole genome shotgun (WGS) entry which is preliminary data.</text>
</comment>
<protein>
    <recommendedName>
        <fullName evidence="2">SnoaL-like domain-containing protein</fullName>
    </recommendedName>
</protein>
<organism evidence="1">
    <name type="scientific">marine sediment metagenome</name>
    <dbReference type="NCBI Taxonomy" id="412755"/>
    <lineage>
        <taxon>unclassified sequences</taxon>
        <taxon>metagenomes</taxon>
        <taxon>ecological metagenomes</taxon>
    </lineage>
</organism>
<dbReference type="AlphaFoldDB" id="X1MQT1"/>
<gene>
    <name evidence="1" type="ORF">S06H3_43698</name>
</gene>
<evidence type="ECO:0008006" key="2">
    <source>
        <dbReference type="Google" id="ProtNLM"/>
    </source>
</evidence>
<evidence type="ECO:0000313" key="1">
    <source>
        <dbReference type="EMBL" id="GAI33987.1"/>
    </source>
</evidence>
<accession>X1MQT1</accession>
<dbReference type="EMBL" id="BARV01027125">
    <property type="protein sequence ID" value="GAI33987.1"/>
    <property type="molecule type" value="Genomic_DNA"/>
</dbReference>
<dbReference type="SUPFAM" id="SSF54427">
    <property type="entry name" value="NTF2-like"/>
    <property type="match status" value="1"/>
</dbReference>
<proteinExistence type="predicted"/>
<dbReference type="Gene3D" id="3.10.450.50">
    <property type="match status" value="1"/>
</dbReference>
<dbReference type="InterPro" id="IPR032710">
    <property type="entry name" value="NTF2-like_dom_sf"/>
</dbReference>
<name>X1MQT1_9ZZZZ</name>
<sequence>MINRETRAWNEKDAETLVSIFHPDMVWPWPKNENAHNPVDWIFPFGRYNRKRWKEKWQDLFNTYELIHNNRDTIKIIISEQGDGAFAVVEGVRNALDAGLLVGISTYATRQNA</sequence>